<accession>A0ABY7NIK2</accession>
<evidence type="ECO:0000313" key="3">
    <source>
        <dbReference type="EMBL" id="WBO20825.1"/>
    </source>
</evidence>
<proteinExistence type="predicted"/>
<dbReference type="EMBL" id="CP115174">
    <property type="protein sequence ID" value="WBO20825.1"/>
    <property type="molecule type" value="Genomic_DNA"/>
</dbReference>
<dbReference type="RefSeq" id="WP_270075475.1">
    <property type="nucleotide sequence ID" value="NZ_CP115174.1"/>
</dbReference>
<keyword evidence="1" id="KW-0472">Membrane</keyword>
<gene>
    <name evidence="3" type="ORF">PBT88_11440</name>
</gene>
<dbReference type="InterPro" id="IPR029044">
    <property type="entry name" value="Nucleotide-diphossugar_trans"/>
</dbReference>
<dbReference type="Pfam" id="PF00535">
    <property type="entry name" value="Glycos_transf_2"/>
    <property type="match status" value="1"/>
</dbReference>
<protein>
    <submittedName>
        <fullName evidence="3">Glycosyltransferase family 2 protein</fullName>
    </submittedName>
</protein>
<dbReference type="PANTHER" id="PTHR43685">
    <property type="entry name" value="GLYCOSYLTRANSFERASE"/>
    <property type="match status" value="1"/>
</dbReference>
<dbReference type="Gene3D" id="3.90.550.10">
    <property type="entry name" value="Spore Coat Polysaccharide Biosynthesis Protein SpsA, Chain A"/>
    <property type="match status" value="1"/>
</dbReference>
<reference evidence="3 4" key="1">
    <citation type="submission" date="2022-12" db="EMBL/GenBank/DDBJ databases">
        <title>Sphingomonas abieness sp. nov., an endophytic bacterium isolated from Abies koreana.</title>
        <authorList>
            <person name="Jiang L."/>
            <person name="Lee J."/>
        </authorList>
    </citation>
    <scope>NUCLEOTIDE SEQUENCE [LARGE SCALE GENOMIC DNA]</scope>
    <source>
        <strain evidence="4">PAMB 00755</strain>
    </source>
</reference>
<evidence type="ECO:0000256" key="1">
    <source>
        <dbReference type="SAM" id="Phobius"/>
    </source>
</evidence>
<feature type="transmembrane region" description="Helical" evidence="1">
    <location>
        <begin position="287"/>
        <end position="308"/>
    </location>
</feature>
<dbReference type="InterPro" id="IPR001173">
    <property type="entry name" value="Glyco_trans_2-like"/>
</dbReference>
<keyword evidence="4" id="KW-1185">Reference proteome</keyword>
<keyword evidence="1" id="KW-0812">Transmembrane</keyword>
<organism evidence="3 4">
    <name type="scientific">Sphingomonas abietis</name>
    <dbReference type="NCBI Taxonomy" id="3012344"/>
    <lineage>
        <taxon>Bacteria</taxon>
        <taxon>Pseudomonadati</taxon>
        <taxon>Pseudomonadota</taxon>
        <taxon>Alphaproteobacteria</taxon>
        <taxon>Sphingomonadales</taxon>
        <taxon>Sphingomonadaceae</taxon>
        <taxon>Sphingomonas</taxon>
    </lineage>
</organism>
<evidence type="ECO:0000259" key="2">
    <source>
        <dbReference type="Pfam" id="PF00535"/>
    </source>
</evidence>
<dbReference type="PANTHER" id="PTHR43685:SF2">
    <property type="entry name" value="GLYCOSYLTRANSFERASE 2-LIKE DOMAIN-CONTAINING PROTEIN"/>
    <property type="match status" value="1"/>
</dbReference>
<dbReference type="InterPro" id="IPR050834">
    <property type="entry name" value="Glycosyltransf_2"/>
</dbReference>
<dbReference type="Proteomes" id="UP001210865">
    <property type="component" value="Chromosome"/>
</dbReference>
<sequence length="312" mass="33180">MTEAGGISPGAGAQDADASAALSVSIVIPTWNSSATLPRALASITDPGAGIEIIVVDDQSDDRASLHAIVEADARVILIVKPERTNAAHSRAIGLERATGDVVLFLDSDDHYLPGHIARRRALHAATGASVVVGRFRLNDGRREWDGPMSAYEGGSIEAYLFARGGDARSSTLSVARAALRGTTFDARLAKHQDWGFALAACRNGERIAFDPDAGAVISIAGGARMSARSHVEASLGFARDHLTQEAHRRRFLIGRLRTSLRLGDIGAARRFRAALMPLHPSPRERWGSAAMIVAAGLGIAAPLHRLLTRRR</sequence>
<dbReference type="CDD" id="cd00761">
    <property type="entry name" value="Glyco_tranf_GTA_type"/>
    <property type="match status" value="1"/>
</dbReference>
<keyword evidence="1" id="KW-1133">Transmembrane helix</keyword>
<evidence type="ECO:0000313" key="4">
    <source>
        <dbReference type="Proteomes" id="UP001210865"/>
    </source>
</evidence>
<name>A0ABY7NIK2_9SPHN</name>
<dbReference type="SUPFAM" id="SSF53448">
    <property type="entry name" value="Nucleotide-diphospho-sugar transferases"/>
    <property type="match status" value="1"/>
</dbReference>
<feature type="domain" description="Glycosyltransferase 2-like" evidence="2">
    <location>
        <begin position="25"/>
        <end position="156"/>
    </location>
</feature>